<feature type="transmembrane region" description="Helical" evidence="1">
    <location>
        <begin position="185"/>
        <end position="208"/>
    </location>
</feature>
<dbReference type="EMBL" id="CP118848">
    <property type="protein sequence ID" value="WHI61524.1"/>
    <property type="molecule type" value="Genomic_DNA"/>
</dbReference>
<keyword evidence="1" id="KW-1133">Transmembrane helix</keyword>
<evidence type="ECO:0000313" key="3">
    <source>
        <dbReference type="Proteomes" id="UP001223261"/>
    </source>
</evidence>
<feature type="transmembrane region" description="Helical" evidence="1">
    <location>
        <begin position="356"/>
        <end position="377"/>
    </location>
</feature>
<gene>
    <name evidence="2" type="ORF">PYH69_05005</name>
</gene>
<proteinExistence type="predicted"/>
<feature type="transmembrane region" description="Helical" evidence="1">
    <location>
        <begin position="87"/>
        <end position="108"/>
    </location>
</feature>
<organism evidence="2 3">
    <name type="scientific">Mammaliicoccus lentus</name>
    <name type="common">Staphylococcus lentus</name>
    <dbReference type="NCBI Taxonomy" id="42858"/>
    <lineage>
        <taxon>Bacteria</taxon>
        <taxon>Bacillati</taxon>
        <taxon>Bacillota</taxon>
        <taxon>Bacilli</taxon>
        <taxon>Bacillales</taxon>
        <taxon>Staphylococcaceae</taxon>
        <taxon>Mammaliicoccus</taxon>
    </lineage>
</organism>
<protein>
    <submittedName>
        <fullName evidence="2">DUF6056 family protein</fullName>
    </submittedName>
</protein>
<feature type="transmembrane region" description="Helical" evidence="1">
    <location>
        <begin position="389"/>
        <end position="408"/>
    </location>
</feature>
<dbReference type="RefSeq" id="WP_282862953.1">
    <property type="nucleotide sequence ID" value="NZ_CP118848.1"/>
</dbReference>
<sequence length="471" mass="55130">MYLSLFVFFLIMSTLIPLTGDDWTWKSYLGMERLKSFFENYNGRYISNILEIIFVRFTLVRILGMAICSSLFIIFMYKISTNKKNPLFIFYILFLVLLMPLSVFSQTLGWTAGYVNYVISVTILLYFISLYKQKKYIKLNYLNIILYFLFSVIAMLIVEHVTLYLLLISFLINIYYYLKNKKLNILYFVIFIGHLVGFIIMFTNGAYISTLTGKNDYQQLNNHDNIIISAIKVFNNEMTLYLFTHNVLLISILTILCISITILLSKHKNINILLCSVFIISIIVSIFFNQFKNINSLNNIIPSTLLICSLSSLIIFIVINFKGTLYYNRLLFYVFSMIILTLPFLVISPYGGRCAFASLIFLIMIIIEMSQFLLDLLEHKGIHIRIHKYVITSLMVLIILLYIIPLSFNKYTEISRDNYLNNLDKFEKVIKIEQIPFQSYHHTPDPIEGIYMTKFYKTLHGVPEETKLLPK</sequence>
<feature type="transmembrane region" description="Helical" evidence="1">
    <location>
        <begin position="270"/>
        <end position="288"/>
    </location>
</feature>
<evidence type="ECO:0000256" key="1">
    <source>
        <dbReference type="SAM" id="Phobius"/>
    </source>
</evidence>
<reference evidence="2" key="1">
    <citation type="journal article" date="2023" name="Antibiotics">
        <title>Prevalence and Molecular Characterization of Methicillin-Resistant Staphylococci (MRS) and Mammaliicocci (MRM) in Dromedary Camels from Algeria: First Detection of SCCmec-mecC Hybrid in Methicillin-Resistant Mammaliicoccus lentus.</title>
        <authorList>
            <person name="Belhout C."/>
            <person name="Boyen F."/>
            <person name="Vereecke N."/>
            <person name="Theuns S."/>
            <person name="Taibi N."/>
            <person name="Stegger M."/>
            <person name="de la Fe-Rodriguez P.Y."/>
            <person name="Bouayad L."/>
            <person name="Elgroud R."/>
            <person name="Butaye P."/>
        </authorList>
    </citation>
    <scope>NUCLEOTIDE SEQUENCE</scope>
    <source>
        <strain evidence="2">7048</strain>
    </source>
</reference>
<feature type="transmembrane region" description="Helical" evidence="1">
    <location>
        <begin position="240"/>
        <end position="263"/>
    </location>
</feature>
<feature type="transmembrane region" description="Helical" evidence="1">
    <location>
        <begin position="163"/>
        <end position="178"/>
    </location>
</feature>
<evidence type="ECO:0000313" key="2">
    <source>
        <dbReference type="EMBL" id="WHI61524.1"/>
    </source>
</evidence>
<feature type="transmembrane region" description="Helical" evidence="1">
    <location>
        <begin position="139"/>
        <end position="157"/>
    </location>
</feature>
<accession>A0AAX3W8I8</accession>
<feature type="transmembrane region" description="Helical" evidence="1">
    <location>
        <begin position="53"/>
        <end position="75"/>
    </location>
</feature>
<name>A0AAX3W8I8_MAMLE</name>
<dbReference type="AlphaFoldDB" id="A0AAX3W8I8"/>
<feature type="transmembrane region" description="Helical" evidence="1">
    <location>
        <begin position="114"/>
        <end position="132"/>
    </location>
</feature>
<keyword evidence="1" id="KW-0472">Membrane</keyword>
<feature type="transmembrane region" description="Helical" evidence="1">
    <location>
        <begin position="330"/>
        <end position="350"/>
    </location>
</feature>
<dbReference type="Pfam" id="PF19528">
    <property type="entry name" value="DUF6056"/>
    <property type="match status" value="1"/>
</dbReference>
<dbReference type="Proteomes" id="UP001223261">
    <property type="component" value="Chromosome"/>
</dbReference>
<feature type="transmembrane region" description="Helical" evidence="1">
    <location>
        <begin position="300"/>
        <end position="318"/>
    </location>
</feature>
<dbReference type="InterPro" id="IPR045691">
    <property type="entry name" value="DUF6056"/>
</dbReference>
<keyword evidence="1" id="KW-0812">Transmembrane</keyword>